<dbReference type="EMBL" id="CP111014">
    <property type="protein sequence ID" value="WAQ97952.1"/>
    <property type="molecule type" value="Genomic_DNA"/>
</dbReference>
<protein>
    <submittedName>
        <fullName evidence="2">Uncharacterized protein</fullName>
    </submittedName>
</protein>
<proteinExistence type="predicted"/>
<sequence>MSTPRGSGGRNTTNRGRGGGVNTTGGHGGGANTHGGRGVGVQSGGQQRKSPVDVRVKPAESTDKKKSEGLNLTNLYTFLKGRLEHYKLSSKAQCTSIMNVIEIMAEQKTERSAEESQQLYQRKCKDLCQTLEGILNSNKDPVKANGDQPKDPPQNVGPKGTERRGTTGKGNAPTDIAKPIEKPTETMEDVEKLQLYQRKCNDMCLTLEGILNSNKDPVKANGYQPKEPPQNVGPKGTEGRGTKHTTGKGNAPTDIAKPTEKPKETIEDVEKLIKNVQQQMEERERELKGIPALVKNLKLECVRMCDDLKEPLPENIDIRPNEEEPVMFLEIKNKIDRARQAVAEILNGRAETELAISQLKEKNGQLDGDVKELTLRQETFRFCNESSDKQLASLQSLLLKPATFATKDSCKEAYIEQHSEPEEEQTPGKTPNPKRKTEDIAGHGDSMSCVDKYTHKCLQLSWLASVQTPPIYALSIG</sequence>
<feature type="compositionally biased region" description="Basic and acidic residues" evidence="1">
    <location>
        <begin position="50"/>
        <end position="66"/>
    </location>
</feature>
<name>A0ABY7DMK9_MYAAR</name>
<evidence type="ECO:0000256" key="1">
    <source>
        <dbReference type="SAM" id="MobiDB-lite"/>
    </source>
</evidence>
<accession>A0ABY7DMK9</accession>
<evidence type="ECO:0000313" key="2">
    <source>
        <dbReference type="EMBL" id="WAQ97952.1"/>
    </source>
</evidence>
<feature type="region of interest" description="Disordered" evidence="1">
    <location>
        <begin position="214"/>
        <end position="265"/>
    </location>
</feature>
<organism evidence="2 3">
    <name type="scientific">Mya arenaria</name>
    <name type="common">Soft-shell clam</name>
    <dbReference type="NCBI Taxonomy" id="6604"/>
    <lineage>
        <taxon>Eukaryota</taxon>
        <taxon>Metazoa</taxon>
        <taxon>Spiralia</taxon>
        <taxon>Lophotrochozoa</taxon>
        <taxon>Mollusca</taxon>
        <taxon>Bivalvia</taxon>
        <taxon>Autobranchia</taxon>
        <taxon>Heteroconchia</taxon>
        <taxon>Euheterodonta</taxon>
        <taxon>Imparidentia</taxon>
        <taxon>Neoheterodontei</taxon>
        <taxon>Myida</taxon>
        <taxon>Myoidea</taxon>
        <taxon>Myidae</taxon>
        <taxon>Mya</taxon>
    </lineage>
</organism>
<feature type="region of interest" description="Disordered" evidence="1">
    <location>
        <begin position="415"/>
        <end position="443"/>
    </location>
</feature>
<feature type="region of interest" description="Disordered" evidence="1">
    <location>
        <begin position="1"/>
        <end position="66"/>
    </location>
</feature>
<dbReference type="Proteomes" id="UP001164746">
    <property type="component" value="Chromosome 3"/>
</dbReference>
<feature type="compositionally biased region" description="Gly residues" evidence="1">
    <location>
        <begin position="16"/>
        <end position="43"/>
    </location>
</feature>
<reference evidence="2" key="1">
    <citation type="submission" date="2022-11" db="EMBL/GenBank/DDBJ databases">
        <title>Centuries of genome instability and evolution in soft-shell clam transmissible cancer (bioRxiv).</title>
        <authorList>
            <person name="Hart S.F.M."/>
            <person name="Yonemitsu M.A."/>
            <person name="Giersch R.M."/>
            <person name="Beal B.F."/>
            <person name="Arriagada G."/>
            <person name="Davis B.W."/>
            <person name="Ostrander E.A."/>
            <person name="Goff S.P."/>
            <person name="Metzger M.J."/>
        </authorList>
    </citation>
    <scope>NUCLEOTIDE SEQUENCE</scope>
    <source>
        <strain evidence="2">MELC-2E11</strain>
        <tissue evidence="2">Siphon/mantle</tissue>
    </source>
</reference>
<evidence type="ECO:0000313" key="3">
    <source>
        <dbReference type="Proteomes" id="UP001164746"/>
    </source>
</evidence>
<feature type="region of interest" description="Disordered" evidence="1">
    <location>
        <begin position="136"/>
        <end position="178"/>
    </location>
</feature>
<gene>
    <name evidence="2" type="ORF">MAR_022325</name>
</gene>
<keyword evidence="3" id="KW-1185">Reference proteome</keyword>